<dbReference type="Proteomes" id="UP000031671">
    <property type="component" value="Unassembled WGS sequence"/>
</dbReference>
<name>A0A0B8NWP0_9VIBR</name>
<gene>
    <name evidence="1" type="ORF">JCM19231_532</name>
</gene>
<evidence type="ECO:0000313" key="1">
    <source>
        <dbReference type="EMBL" id="GAM58955.1"/>
    </source>
</evidence>
<keyword evidence="2" id="KW-1185">Reference proteome</keyword>
<accession>A0A0B8NWP0</accession>
<reference evidence="1 2" key="2">
    <citation type="submission" date="2015-01" db="EMBL/GenBank/DDBJ databases">
        <authorList>
            <consortium name="NBRP consortium"/>
            <person name="Sawabe T."/>
            <person name="Meirelles P."/>
            <person name="Feng G."/>
            <person name="Sayaka M."/>
            <person name="Hattori M."/>
            <person name="Ohkuma M."/>
        </authorList>
    </citation>
    <scope>NUCLEOTIDE SEQUENCE [LARGE SCALE GENOMIC DNA]</scope>
    <source>
        <strain evidence="2">JCM 19231</strain>
    </source>
</reference>
<dbReference type="EMBL" id="BBRZ01000115">
    <property type="protein sequence ID" value="GAM58955.1"/>
    <property type="molecule type" value="Genomic_DNA"/>
</dbReference>
<comment type="caution">
    <text evidence="1">The sequence shown here is derived from an EMBL/GenBank/DDBJ whole genome shotgun (WGS) entry which is preliminary data.</text>
</comment>
<organism evidence="1 2">
    <name type="scientific">Vibrio ishigakensis</name>
    <dbReference type="NCBI Taxonomy" id="1481914"/>
    <lineage>
        <taxon>Bacteria</taxon>
        <taxon>Pseudomonadati</taxon>
        <taxon>Pseudomonadota</taxon>
        <taxon>Gammaproteobacteria</taxon>
        <taxon>Vibrionales</taxon>
        <taxon>Vibrionaceae</taxon>
        <taxon>Vibrio</taxon>
    </lineage>
</organism>
<evidence type="ECO:0000313" key="2">
    <source>
        <dbReference type="Proteomes" id="UP000031671"/>
    </source>
</evidence>
<proteinExistence type="predicted"/>
<sequence length="78" mass="8205">MDVADTYIDYDVDVGGIDTFSANTGGTEKSFVWSFMGNNAAVLNGANMLKVENLGGVDGKIAGRYRDVLTVTVSGLPL</sequence>
<dbReference type="AlphaFoldDB" id="A0A0B8NWP0"/>
<reference evidence="1 2" key="1">
    <citation type="submission" date="2015-01" db="EMBL/GenBank/DDBJ databases">
        <title>Vibrio sp. C1 JCM 19231 whole genome shotgun sequence.</title>
        <authorList>
            <person name="Sawabe T."/>
            <person name="Meirelles P."/>
            <person name="Feng G."/>
            <person name="Sayaka M."/>
            <person name="Hattori M."/>
            <person name="Ohkuma M."/>
        </authorList>
    </citation>
    <scope>NUCLEOTIDE SEQUENCE [LARGE SCALE GENOMIC DNA]</scope>
    <source>
        <strain evidence="2">JCM 19231</strain>
    </source>
</reference>
<protein>
    <submittedName>
        <fullName evidence="1">Uncharacterized protein</fullName>
    </submittedName>
</protein>